<evidence type="ECO:0000259" key="2">
    <source>
        <dbReference type="PROSITE" id="PS50994"/>
    </source>
</evidence>
<feature type="compositionally biased region" description="Polar residues" evidence="1">
    <location>
        <begin position="168"/>
        <end position="191"/>
    </location>
</feature>
<dbReference type="Gene3D" id="3.30.420.10">
    <property type="entry name" value="Ribonuclease H-like superfamily/Ribonuclease H"/>
    <property type="match status" value="1"/>
</dbReference>
<protein>
    <submittedName>
        <fullName evidence="3">Pol polyprotein</fullName>
    </submittedName>
</protein>
<evidence type="ECO:0000313" key="3">
    <source>
        <dbReference type="EMBL" id="GFO11777.1"/>
    </source>
</evidence>
<reference evidence="3 4" key="1">
    <citation type="journal article" date="2021" name="Elife">
        <title>Chloroplast acquisition without the gene transfer in kleptoplastic sea slugs, Plakobranchus ocellatus.</title>
        <authorList>
            <person name="Maeda T."/>
            <person name="Takahashi S."/>
            <person name="Yoshida T."/>
            <person name="Shimamura S."/>
            <person name="Takaki Y."/>
            <person name="Nagai Y."/>
            <person name="Toyoda A."/>
            <person name="Suzuki Y."/>
            <person name="Arimoto A."/>
            <person name="Ishii H."/>
            <person name="Satoh N."/>
            <person name="Nishiyama T."/>
            <person name="Hasebe M."/>
            <person name="Maruyama T."/>
            <person name="Minagawa J."/>
            <person name="Obokata J."/>
            <person name="Shigenobu S."/>
        </authorList>
    </citation>
    <scope>NUCLEOTIDE SEQUENCE [LARGE SCALE GENOMIC DNA]</scope>
</reference>
<dbReference type="PROSITE" id="PS50994">
    <property type="entry name" value="INTEGRASE"/>
    <property type="match status" value="1"/>
</dbReference>
<dbReference type="InterPro" id="IPR001584">
    <property type="entry name" value="Integrase_cat-core"/>
</dbReference>
<dbReference type="Proteomes" id="UP000735302">
    <property type="component" value="Unassembled WGS sequence"/>
</dbReference>
<keyword evidence="4" id="KW-1185">Reference proteome</keyword>
<feature type="compositionally biased region" description="Polar residues" evidence="1">
    <location>
        <begin position="200"/>
        <end position="214"/>
    </location>
</feature>
<feature type="region of interest" description="Disordered" evidence="1">
    <location>
        <begin position="157"/>
        <end position="214"/>
    </location>
</feature>
<gene>
    <name evidence="3" type="ORF">PoB_003828200</name>
</gene>
<feature type="region of interest" description="Disordered" evidence="1">
    <location>
        <begin position="112"/>
        <end position="140"/>
    </location>
</feature>
<dbReference type="EMBL" id="BLXT01004326">
    <property type="protein sequence ID" value="GFO11777.1"/>
    <property type="molecule type" value="Genomic_DNA"/>
</dbReference>
<name>A0AAV4AXY5_9GAST</name>
<sequence>MFSRFGTPSVLKTDNGPPFNGKEFSIFAQKYGFKHRKITPLWPEANGEAETFVRSLNKFIHTCQAEHSEWKEQLPNFLYQYRATPHSSTRLSPHEALTGKKMKTSLPEIIHQRNKPLQTIEDNDLSAKGRQKYHADKKRSNLDHKIQSLCHPDELDTPVELTQDDLPPQQSAPQLHPSGTQSEPLHPSSASLDEALPFHSPSTSQTQTNAQPYTVTRSGRVVILPTKYTM</sequence>
<evidence type="ECO:0000256" key="1">
    <source>
        <dbReference type="SAM" id="MobiDB-lite"/>
    </source>
</evidence>
<proteinExistence type="predicted"/>
<evidence type="ECO:0000313" key="4">
    <source>
        <dbReference type="Proteomes" id="UP000735302"/>
    </source>
</evidence>
<dbReference type="PANTHER" id="PTHR37984">
    <property type="entry name" value="PROTEIN CBG26694"/>
    <property type="match status" value="1"/>
</dbReference>
<accession>A0AAV4AXY5</accession>
<dbReference type="GO" id="GO:0003676">
    <property type="term" value="F:nucleic acid binding"/>
    <property type="evidence" value="ECO:0007669"/>
    <property type="project" value="InterPro"/>
</dbReference>
<dbReference type="InterPro" id="IPR036397">
    <property type="entry name" value="RNaseH_sf"/>
</dbReference>
<dbReference type="InterPro" id="IPR012337">
    <property type="entry name" value="RNaseH-like_sf"/>
</dbReference>
<dbReference type="InterPro" id="IPR050951">
    <property type="entry name" value="Retrovirus_Pol_polyprotein"/>
</dbReference>
<dbReference type="PANTHER" id="PTHR37984:SF11">
    <property type="entry name" value="INTEGRASE CATALYTIC DOMAIN-CONTAINING PROTEIN"/>
    <property type="match status" value="1"/>
</dbReference>
<feature type="domain" description="Integrase catalytic" evidence="2">
    <location>
        <begin position="1"/>
        <end position="101"/>
    </location>
</feature>
<dbReference type="GO" id="GO:0015074">
    <property type="term" value="P:DNA integration"/>
    <property type="evidence" value="ECO:0007669"/>
    <property type="project" value="InterPro"/>
</dbReference>
<dbReference type="SUPFAM" id="SSF53098">
    <property type="entry name" value="Ribonuclease H-like"/>
    <property type="match status" value="1"/>
</dbReference>
<comment type="caution">
    <text evidence="3">The sequence shown here is derived from an EMBL/GenBank/DDBJ whole genome shotgun (WGS) entry which is preliminary data.</text>
</comment>
<dbReference type="AlphaFoldDB" id="A0AAV4AXY5"/>
<organism evidence="3 4">
    <name type="scientific">Plakobranchus ocellatus</name>
    <dbReference type="NCBI Taxonomy" id="259542"/>
    <lineage>
        <taxon>Eukaryota</taxon>
        <taxon>Metazoa</taxon>
        <taxon>Spiralia</taxon>
        <taxon>Lophotrochozoa</taxon>
        <taxon>Mollusca</taxon>
        <taxon>Gastropoda</taxon>
        <taxon>Heterobranchia</taxon>
        <taxon>Euthyneura</taxon>
        <taxon>Panpulmonata</taxon>
        <taxon>Sacoglossa</taxon>
        <taxon>Placobranchoidea</taxon>
        <taxon>Plakobranchidae</taxon>
        <taxon>Plakobranchus</taxon>
    </lineage>
</organism>